<keyword evidence="2" id="KW-1185">Reference proteome</keyword>
<sequence>ILFSNRNHLLKDRSFCAFVGLRYPFSFLKISNWFLFHGITCNHAFRICLEFTPRNIAILTPSCQSLKVSYLCTFDHDRREVFGIRRSVKQVV</sequence>
<dbReference type="AlphaFoldDB" id="A0AAW0LIU1"/>
<gene>
    <name evidence="1" type="ORF">CFP56_001162</name>
</gene>
<organism evidence="1 2">
    <name type="scientific">Quercus suber</name>
    <name type="common">Cork oak</name>
    <dbReference type="NCBI Taxonomy" id="58331"/>
    <lineage>
        <taxon>Eukaryota</taxon>
        <taxon>Viridiplantae</taxon>
        <taxon>Streptophyta</taxon>
        <taxon>Embryophyta</taxon>
        <taxon>Tracheophyta</taxon>
        <taxon>Spermatophyta</taxon>
        <taxon>Magnoliopsida</taxon>
        <taxon>eudicotyledons</taxon>
        <taxon>Gunneridae</taxon>
        <taxon>Pentapetalae</taxon>
        <taxon>rosids</taxon>
        <taxon>fabids</taxon>
        <taxon>Fagales</taxon>
        <taxon>Fagaceae</taxon>
        <taxon>Quercus</taxon>
    </lineage>
</organism>
<proteinExistence type="predicted"/>
<evidence type="ECO:0000313" key="2">
    <source>
        <dbReference type="Proteomes" id="UP000237347"/>
    </source>
</evidence>
<name>A0AAW0LIU1_QUESU</name>
<dbReference type="EMBL" id="PKMF04000102">
    <property type="protein sequence ID" value="KAK7850326.1"/>
    <property type="molecule type" value="Genomic_DNA"/>
</dbReference>
<comment type="caution">
    <text evidence="1">The sequence shown here is derived from an EMBL/GenBank/DDBJ whole genome shotgun (WGS) entry which is preliminary data.</text>
</comment>
<evidence type="ECO:0000313" key="1">
    <source>
        <dbReference type="EMBL" id="KAK7850326.1"/>
    </source>
</evidence>
<accession>A0AAW0LIU1</accession>
<dbReference type="Proteomes" id="UP000237347">
    <property type="component" value="Unassembled WGS sequence"/>
</dbReference>
<feature type="non-terminal residue" evidence="1">
    <location>
        <position position="1"/>
    </location>
</feature>
<protein>
    <submittedName>
        <fullName evidence="1">Uncharacterized protein</fullName>
    </submittedName>
</protein>
<reference evidence="1 2" key="1">
    <citation type="journal article" date="2018" name="Sci. Data">
        <title>The draft genome sequence of cork oak.</title>
        <authorList>
            <person name="Ramos A.M."/>
            <person name="Usie A."/>
            <person name="Barbosa P."/>
            <person name="Barros P.M."/>
            <person name="Capote T."/>
            <person name="Chaves I."/>
            <person name="Simoes F."/>
            <person name="Abreu I."/>
            <person name="Carrasquinho I."/>
            <person name="Faro C."/>
            <person name="Guimaraes J.B."/>
            <person name="Mendonca D."/>
            <person name="Nobrega F."/>
            <person name="Rodrigues L."/>
            <person name="Saibo N.J.M."/>
            <person name="Varela M.C."/>
            <person name="Egas C."/>
            <person name="Matos J."/>
            <person name="Miguel C.M."/>
            <person name="Oliveira M.M."/>
            <person name="Ricardo C.P."/>
            <person name="Goncalves S."/>
        </authorList>
    </citation>
    <scope>NUCLEOTIDE SEQUENCE [LARGE SCALE GENOMIC DNA]</scope>
    <source>
        <strain evidence="2">cv. HL8</strain>
    </source>
</reference>